<dbReference type="Proteomes" id="UP001157914">
    <property type="component" value="Unassembled WGS sequence"/>
</dbReference>
<dbReference type="RefSeq" id="WP_155190985.1">
    <property type="nucleotide sequence ID" value="NZ_BAAAEA010000003.1"/>
</dbReference>
<evidence type="ECO:0000259" key="1">
    <source>
        <dbReference type="Pfam" id="PF20056"/>
    </source>
</evidence>
<feature type="domain" description="DUF6455" evidence="1">
    <location>
        <begin position="1"/>
        <end position="79"/>
    </location>
</feature>
<accession>A0ABY1PND7</accession>
<name>A0ABY1PND7_9HYPH</name>
<dbReference type="InterPro" id="IPR045601">
    <property type="entry name" value="DUF6455"/>
</dbReference>
<evidence type="ECO:0000313" key="2">
    <source>
        <dbReference type="EMBL" id="SMP37032.1"/>
    </source>
</evidence>
<sequence length="84" mass="9243">MNWMDRLNERAGLMGRMLETIGAMEDLPGSDLSDMTMRSAAQRCMRCENTKACSNWLDQNTAGAPAAPDTCPNAALFNSWLKVS</sequence>
<comment type="caution">
    <text evidence="2">The sequence shown here is derived from an EMBL/GenBank/DDBJ whole genome shotgun (WGS) entry which is preliminary data.</text>
</comment>
<gene>
    <name evidence="2" type="ORF">SAMN06265374_4468</name>
</gene>
<keyword evidence="3" id="KW-1185">Reference proteome</keyword>
<dbReference type="EMBL" id="FXTT01000008">
    <property type="protein sequence ID" value="SMP37032.1"/>
    <property type="molecule type" value="Genomic_DNA"/>
</dbReference>
<dbReference type="Pfam" id="PF20056">
    <property type="entry name" value="DUF6455"/>
    <property type="match status" value="1"/>
</dbReference>
<protein>
    <recommendedName>
        <fullName evidence="1">DUF6455 domain-containing protein</fullName>
    </recommendedName>
</protein>
<reference evidence="2 3" key="1">
    <citation type="submission" date="2017-05" db="EMBL/GenBank/DDBJ databases">
        <authorList>
            <person name="Varghese N."/>
            <person name="Submissions S."/>
        </authorList>
    </citation>
    <scope>NUCLEOTIDE SEQUENCE [LARGE SCALE GENOMIC DNA]</scope>
    <source>
        <strain evidence="2 3">DSM 15949</strain>
    </source>
</reference>
<proteinExistence type="predicted"/>
<organism evidence="2 3">
    <name type="scientific">Roseibium denhamense</name>
    <dbReference type="NCBI Taxonomy" id="76305"/>
    <lineage>
        <taxon>Bacteria</taxon>
        <taxon>Pseudomonadati</taxon>
        <taxon>Pseudomonadota</taxon>
        <taxon>Alphaproteobacteria</taxon>
        <taxon>Hyphomicrobiales</taxon>
        <taxon>Stappiaceae</taxon>
        <taxon>Roseibium</taxon>
    </lineage>
</organism>
<evidence type="ECO:0000313" key="3">
    <source>
        <dbReference type="Proteomes" id="UP001157914"/>
    </source>
</evidence>